<evidence type="ECO:0000313" key="6">
    <source>
        <dbReference type="EMBL" id="KAK7348375.1"/>
    </source>
</evidence>
<keyword evidence="2 5" id="KW-0812">Transmembrane</keyword>
<evidence type="ECO:0000256" key="4">
    <source>
        <dbReference type="ARBA" id="ARBA00023136"/>
    </source>
</evidence>
<dbReference type="Proteomes" id="UP001374584">
    <property type="component" value="Unassembled WGS sequence"/>
</dbReference>
<keyword evidence="7" id="KW-1185">Reference proteome</keyword>
<comment type="subcellular location">
    <subcellularLocation>
        <location evidence="1">Membrane</location>
        <topology evidence="1">Multi-pass membrane protein</topology>
    </subcellularLocation>
</comment>
<evidence type="ECO:0000256" key="2">
    <source>
        <dbReference type="ARBA" id="ARBA00022692"/>
    </source>
</evidence>
<dbReference type="PANTHER" id="PTHR10283">
    <property type="entry name" value="SOLUTE CARRIER FAMILY 13 MEMBER"/>
    <property type="match status" value="1"/>
</dbReference>
<name>A0AAN9M506_PHACN</name>
<feature type="transmembrane region" description="Helical" evidence="5">
    <location>
        <begin position="108"/>
        <end position="134"/>
    </location>
</feature>
<keyword evidence="4 5" id="KW-0472">Membrane</keyword>
<reference evidence="6 7" key="1">
    <citation type="submission" date="2024-01" db="EMBL/GenBank/DDBJ databases">
        <title>The genomes of 5 underutilized Papilionoideae crops provide insights into root nodulation and disease resistanc.</title>
        <authorList>
            <person name="Jiang F."/>
        </authorList>
    </citation>
    <scope>NUCLEOTIDE SEQUENCE [LARGE SCALE GENOMIC DNA]</scope>
    <source>
        <strain evidence="6">JINMINGXINNONG_FW02</strain>
        <tissue evidence="6">Leaves</tissue>
    </source>
</reference>
<protein>
    <submittedName>
        <fullName evidence="6">Uncharacterized protein</fullName>
    </submittedName>
</protein>
<sequence>MDLLLPGNVGVLWRTAQSQVAAYGAMRHHILRQHVDAQRRRCDHDYAGRYGDPAASVGAIGGGERVQQSGGSDGGVGHAHWRTGVNLILVGMWKSLVPGAKPISFNMWFFFGFPVAILFLFFFCFWCIICFFYVSNNTSHALSSYLTKPHLKRDLQALGNFDHNR</sequence>
<dbReference type="GO" id="GO:0005886">
    <property type="term" value="C:plasma membrane"/>
    <property type="evidence" value="ECO:0007669"/>
    <property type="project" value="TreeGrafter"/>
</dbReference>
<evidence type="ECO:0000256" key="3">
    <source>
        <dbReference type="ARBA" id="ARBA00022989"/>
    </source>
</evidence>
<evidence type="ECO:0000313" key="7">
    <source>
        <dbReference type="Proteomes" id="UP001374584"/>
    </source>
</evidence>
<dbReference type="AlphaFoldDB" id="A0AAN9M506"/>
<dbReference type="PANTHER" id="PTHR10283:SF82">
    <property type="entry name" value="SOLUTE CARRIER FAMILY 13 MEMBER 2"/>
    <property type="match status" value="1"/>
</dbReference>
<evidence type="ECO:0000256" key="1">
    <source>
        <dbReference type="ARBA" id="ARBA00004141"/>
    </source>
</evidence>
<keyword evidence="3 5" id="KW-1133">Transmembrane helix</keyword>
<dbReference type="GO" id="GO:0022857">
    <property type="term" value="F:transmembrane transporter activity"/>
    <property type="evidence" value="ECO:0007669"/>
    <property type="project" value="UniProtKB-ARBA"/>
</dbReference>
<gene>
    <name evidence="6" type="ORF">VNO80_22928</name>
</gene>
<organism evidence="6 7">
    <name type="scientific">Phaseolus coccineus</name>
    <name type="common">Scarlet runner bean</name>
    <name type="synonym">Phaseolus multiflorus</name>
    <dbReference type="NCBI Taxonomy" id="3886"/>
    <lineage>
        <taxon>Eukaryota</taxon>
        <taxon>Viridiplantae</taxon>
        <taxon>Streptophyta</taxon>
        <taxon>Embryophyta</taxon>
        <taxon>Tracheophyta</taxon>
        <taxon>Spermatophyta</taxon>
        <taxon>Magnoliopsida</taxon>
        <taxon>eudicotyledons</taxon>
        <taxon>Gunneridae</taxon>
        <taxon>Pentapetalae</taxon>
        <taxon>rosids</taxon>
        <taxon>fabids</taxon>
        <taxon>Fabales</taxon>
        <taxon>Fabaceae</taxon>
        <taxon>Papilionoideae</taxon>
        <taxon>50 kb inversion clade</taxon>
        <taxon>NPAAA clade</taxon>
        <taxon>indigoferoid/millettioid clade</taxon>
        <taxon>Phaseoleae</taxon>
        <taxon>Phaseolus</taxon>
    </lineage>
</organism>
<accession>A0AAN9M506</accession>
<comment type="caution">
    <text evidence="6">The sequence shown here is derived from an EMBL/GenBank/DDBJ whole genome shotgun (WGS) entry which is preliminary data.</text>
</comment>
<proteinExistence type="predicted"/>
<evidence type="ECO:0000256" key="5">
    <source>
        <dbReference type="SAM" id="Phobius"/>
    </source>
</evidence>
<dbReference type="EMBL" id="JAYMYR010000008">
    <property type="protein sequence ID" value="KAK7348375.1"/>
    <property type="molecule type" value="Genomic_DNA"/>
</dbReference>